<dbReference type="AlphaFoldDB" id="A0A9Q9B183"/>
<dbReference type="Proteomes" id="UP001056384">
    <property type="component" value="Chromosome 12"/>
</dbReference>
<reference evidence="2" key="1">
    <citation type="submission" date="2022-06" db="EMBL/GenBank/DDBJ databases">
        <title>Complete genome sequences of two strains of the flax pathogen Septoria linicola.</title>
        <authorList>
            <person name="Lapalu N."/>
            <person name="Simon A."/>
            <person name="Demenou B."/>
            <person name="Paumier D."/>
            <person name="Guillot M.-P."/>
            <person name="Gout L."/>
            <person name="Valade R."/>
        </authorList>
    </citation>
    <scope>NUCLEOTIDE SEQUENCE</scope>
    <source>
        <strain evidence="2">SE15195</strain>
    </source>
</reference>
<feature type="transmembrane region" description="Helical" evidence="1">
    <location>
        <begin position="50"/>
        <end position="72"/>
    </location>
</feature>
<organism evidence="2 3">
    <name type="scientific">Septoria linicola</name>
    <dbReference type="NCBI Taxonomy" id="215465"/>
    <lineage>
        <taxon>Eukaryota</taxon>
        <taxon>Fungi</taxon>
        <taxon>Dikarya</taxon>
        <taxon>Ascomycota</taxon>
        <taxon>Pezizomycotina</taxon>
        <taxon>Dothideomycetes</taxon>
        <taxon>Dothideomycetidae</taxon>
        <taxon>Mycosphaerellales</taxon>
        <taxon>Mycosphaerellaceae</taxon>
        <taxon>Septoria</taxon>
    </lineage>
</organism>
<gene>
    <name evidence="2" type="ORF">Slin15195_G124230</name>
</gene>
<feature type="transmembrane region" description="Helical" evidence="1">
    <location>
        <begin position="27"/>
        <end position="44"/>
    </location>
</feature>
<evidence type="ECO:0000256" key="1">
    <source>
        <dbReference type="SAM" id="Phobius"/>
    </source>
</evidence>
<evidence type="ECO:0000313" key="2">
    <source>
        <dbReference type="EMBL" id="USW59104.1"/>
    </source>
</evidence>
<accession>A0A9Q9B183</accession>
<protein>
    <submittedName>
        <fullName evidence="2">Uncharacterized protein</fullName>
    </submittedName>
</protein>
<keyword evidence="1" id="KW-0812">Transmembrane</keyword>
<evidence type="ECO:0000313" key="3">
    <source>
        <dbReference type="Proteomes" id="UP001056384"/>
    </source>
</evidence>
<keyword evidence="1" id="KW-1133">Transmembrane helix</keyword>
<sequence length="181" mass="20689">MNDHQHIHFRPQTHYLTPWPPRLKTEWTLLCIALAVALIIELYVDGGMEAFVPTYLFFIVITTTGMIFFLLTSPDFGTYRQRLLPRLSEDHHGADLVPVYRVRPFFGRSACEQIGGPGRSIHGPMINYDVAYTTYVFCDRTYRVRWETALFVMGAAELADRADVVASRNGEPISRLQHRGG</sequence>
<dbReference type="EMBL" id="CP099429">
    <property type="protein sequence ID" value="USW59104.1"/>
    <property type="molecule type" value="Genomic_DNA"/>
</dbReference>
<name>A0A9Q9B183_9PEZI</name>
<keyword evidence="1" id="KW-0472">Membrane</keyword>
<keyword evidence="3" id="KW-1185">Reference proteome</keyword>
<proteinExistence type="predicted"/>